<keyword evidence="6" id="KW-1185">Reference proteome</keyword>
<dbReference type="PANTHER" id="PTHR30435:SF19">
    <property type="entry name" value="FLAGELLAR BASAL-BODY ROD PROTEIN FLGG"/>
    <property type="match status" value="1"/>
</dbReference>
<dbReference type="InterPro" id="IPR037925">
    <property type="entry name" value="FlgE/F/G-like"/>
</dbReference>
<dbReference type="GO" id="GO:0071978">
    <property type="term" value="P:bacterial-type flagellum-dependent swarming motility"/>
    <property type="evidence" value="ECO:0007669"/>
    <property type="project" value="TreeGrafter"/>
</dbReference>
<evidence type="ECO:0000313" key="6">
    <source>
        <dbReference type="Proteomes" id="UP000192569"/>
    </source>
</evidence>
<evidence type="ECO:0000259" key="3">
    <source>
        <dbReference type="Pfam" id="PF00460"/>
    </source>
</evidence>
<comment type="subcellular location">
    <subcellularLocation>
        <location evidence="2">Bacterial flagellum basal body</location>
    </subcellularLocation>
</comment>
<reference evidence="5 6" key="1">
    <citation type="submission" date="2017-04" db="EMBL/GenBank/DDBJ databases">
        <authorList>
            <person name="Afonso C.L."/>
            <person name="Miller P.J."/>
            <person name="Scott M.A."/>
            <person name="Spackman E."/>
            <person name="Goraichik I."/>
            <person name="Dimitrov K.M."/>
            <person name="Suarez D.L."/>
            <person name="Swayne D.E."/>
        </authorList>
    </citation>
    <scope>NUCLEOTIDE SEQUENCE [LARGE SCALE GENOMIC DNA]</scope>
    <source>
        <strain evidence="5 6">ToBE</strain>
    </source>
</reference>
<dbReference type="InterPro" id="IPR001444">
    <property type="entry name" value="Flag_bb_rod_N"/>
</dbReference>
<dbReference type="SUPFAM" id="SSF117143">
    <property type="entry name" value="Flagellar hook protein flgE"/>
    <property type="match status" value="1"/>
</dbReference>
<gene>
    <name evidence="5" type="ORF">SAMN00808754_0970</name>
</gene>
<evidence type="ECO:0000313" key="5">
    <source>
        <dbReference type="EMBL" id="SMB94104.1"/>
    </source>
</evidence>
<dbReference type="InterPro" id="IPR020013">
    <property type="entry name" value="Flagellar_FlgE/F/G"/>
</dbReference>
<name>A0A1W1VMD0_9FIRM</name>
<evidence type="ECO:0000256" key="2">
    <source>
        <dbReference type="RuleBase" id="RU362116"/>
    </source>
</evidence>
<dbReference type="Pfam" id="PF06429">
    <property type="entry name" value="Flg_bbr_C"/>
    <property type="match status" value="1"/>
</dbReference>
<keyword evidence="2" id="KW-0975">Bacterial flagellum</keyword>
<feature type="domain" description="Flagellar basal-body/hook protein C-terminal" evidence="4">
    <location>
        <begin position="204"/>
        <end position="248"/>
    </location>
</feature>
<keyword evidence="5" id="KW-0966">Cell projection</keyword>
<dbReference type="Proteomes" id="UP000192569">
    <property type="component" value="Chromosome I"/>
</dbReference>
<sequence>MMRGLYLAATGMVVQQLRQETISHNLANATTTGYKAAYATQRSFPEVLLLRLEGQYSQGAVGTFSPGVMVDAVEVDFSPGPLEETGRSTDLALVDRPGQPPSFFAVQVGGEIRYTRNGYFRVGPTGYLETTEGSPVLGQSGPLRVGEGRWWVDTQGRVWVEDREIDRLLLVNFEQPQALQRLENNLFMAPPEAVPQEAVGVEVKQGFLEKPNLDGVREIIDMLSALRAYEAGQKVIQVQDELLGKVVNELGTVR</sequence>
<evidence type="ECO:0000259" key="4">
    <source>
        <dbReference type="Pfam" id="PF06429"/>
    </source>
</evidence>
<dbReference type="Pfam" id="PF00460">
    <property type="entry name" value="Flg_bb_rod"/>
    <property type="match status" value="1"/>
</dbReference>
<proteinExistence type="inferred from homology"/>
<dbReference type="OrthoDB" id="9804559at2"/>
<dbReference type="NCBIfam" id="TIGR03506">
    <property type="entry name" value="FlgEFG_subfam"/>
    <property type="match status" value="1"/>
</dbReference>
<comment type="similarity">
    <text evidence="1 2">Belongs to the flagella basal body rod proteins family.</text>
</comment>
<evidence type="ECO:0000256" key="1">
    <source>
        <dbReference type="ARBA" id="ARBA00009677"/>
    </source>
</evidence>
<feature type="domain" description="Flagellar basal body rod protein N-terminal" evidence="3">
    <location>
        <begin position="5"/>
        <end position="35"/>
    </location>
</feature>
<dbReference type="AlphaFoldDB" id="A0A1W1VMD0"/>
<protein>
    <submittedName>
        <fullName evidence="5">Flagellar basal-body rod protein FlgG</fullName>
    </submittedName>
</protein>
<dbReference type="EMBL" id="LT838272">
    <property type="protein sequence ID" value="SMB94104.1"/>
    <property type="molecule type" value="Genomic_DNA"/>
</dbReference>
<dbReference type="GO" id="GO:0009425">
    <property type="term" value="C:bacterial-type flagellum basal body"/>
    <property type="evidence" value="ECO:0007669"/>
    <property type="project" value="UniProtKB-SubCell"/>
</dbReference>
<keyword evidence="5" id="KW-0969">Cilium</keyword>
<keyword evidence="5" id="KW-0282">Flagellum</keyword>
<dbReference type="InterPro" id="IPR010930">
    <property type="entry name" value="Flg_bb/hook_C_dom"/>
</dbReference>
<dbReference type="RefSeq" id="WP_084664473.1">
    <property type="nucleotide sequence ID" value="NZ_LT838272.1"/>
</dbReference>
<dbReference type="STRING" id="698762.SAMN00808754_0970"/>
<dbReference type="PANTHER" id="PTHR30435">
    <property type="entry name" value="FLAGELLAR PROTEIN"/>
    <property type="match status" value="1"/>
</dbReference>
<accession>A0A1W1VMD0</accession>
<organism evidence="5 6">
    <name type="scientific">Thermanaeromonas toyohensis ToBE</name>
    <dbReference type="NCBI Taxonomy" id="698762"/>
    <lineage>
        <taxon>Bacteria</taxon>
        <taxon>Bacillati</taxon>
        <taxon>Bacillota</taxon>
        <taxon>Clostridia</taxon>
        <taxon>Neomoorellales</taxon>
        <taxon>Neomoorellaceae</taxon>
        <taxon>Thermanaeromonas</taxon>
    </lineage>
</organism>